<dbReference type="Gene3D" id="3.40.50.2020">
    <property type="match status" value="1"/>
</dbReference>
<dbReference type="Pfam" id="PF15609">
    <property type="entry name" value="PRTase_2"/>
    <property type="match status" value="1"/>
</dbReference>
<evidence type="ECO:0000313" key="4">
    <source>
        <dbReference type="Proteomes" id="UP000271626"/>
    </source>
</evidence>
<dbReference type="CDD" id="cd06223">
    <property type="entry name" value="PRTases_typeI"/>
    <property type="match status" value="1"/>
</dbReference>
<organism evidence="3 4">
    <name type="scientific">Tsukamurella paurometabola</name>
    <name type="common">Corynebacterium paurometabolum</name>
    <dbReference type="NCBI Taxonomy" id="2061"/>
    <lineage>
        <taxon>Bacteria</taxon>
        <taxon>Bacillati</taxon>
        <taxon>Actinomycetota</taxon>
        <taxon>Actinomycetes</taxon>
        <taxon>Mycobacteriales</taxon>
        <taxon>Tsukamurellaceae</taxon>
        <taxon>Tsukamurella</taxon>
    </lineage>
</organism>
<dbReference type="Pfam" id="PF12500">
    <property type="entry name" value="TRSP"/>
    <property type="match status" value="1"/>
</dbReference>
<dbReference type="AlphaFoldDB" id="A0A3P8LDW2"/>
<dbReference type="SUPFAM" id="SSF53271">
    <property type="entry name" value="PRTase-like"/>
    <property type="match status" value="1"/>
</dbReference>
<dbReference type="PIRSF" id="PIRSF020967">
    <property type="entry name" value="UCP020967"/>
    <property type="match status" value="1"/>
</dbReference>
<sequence>MAPTTAGTRAGAAGPPQTGLCAALGMRVHGDAELADLIVPGLRRNPRRAHLLVSTVLGKHIPADPAHVRSAADRLADRVAAELAGEPCVVFGFAETATGLGHCVAARLRAAVYLQSTRRPGARVYGEFTEGHSHATSHLLQPSSPGLLSAADTLVLVDDEISTGATALDSIRALHDLAPHRRYIVASLVDMRSPAHVADTERTAAAAGLDISFVALARGTVDLPDGLPARVAELPATPSNPRASRPGTAREFAAAWPPDVPDGGRHGVLAADQPRLEEAAGRLADALAAELDDRPVIVVGHEELMYLPLCTAEALARRGFRVRFQTTTRSPALVRDEAGYPLRRGFEFLAPEPDAEAPRRYLYNAAWPGEDARIVLVADAPADTGRLRAPGGLLDVLTVAGHDVLTVIVPASDQAVLAAARTGAAR</sequence>
<dbReference type="Proteomes" id="UP000271626">
    <property type="component" value="Chromosome"/>
</dbReference>
<dbReference type="InterPro" id="IPR041688">
    <property type="entry name" value="PRTase_2"/>
</dbReference>
<evidence type="ECO:0000259" key="2">
    <source>
        <dbReference type="Pfam" id="PF15609"/>
    </source>
</evidence>
<dbReference type="EMBL" id="LR131273">
    <property type="protein sequence ID" value="VDR38452.1"/>
    <property type="molecule type" value="Genomic_DNA"/>
</dbReference>
<dbReference type="RefSeq" id="WP_416222708.1">
    <property type="nucleotide sequence ID" value="NZ_CP085954.1"/>
</dbReference>
<dbReference type="InterPro" id="IPR011214">
    <property type="entry name" value="UCP020967"/>
</dbReference>
<feature type="domain" description="Orotate phosphoribosyltransferase-like" evidence="2">
    <location>
        <begin position="40"/>
        <end position="220"/>
    </location>
</feature>
<evidence type="ECO:0000259" key="1">
    <source>
        <dbReference type="Pfam" id="PF12500"/>
    </source>
</evidence>
<name>A0A3P8LDW2_TSUPA</name>
<dbReference type="InterPro" id="IPR022537">
    <property type="entry name" value="TRSP_dom"/>
</dbReference>
<feature type="domain" description="TRSP" evidence="1">
    <location>
        <begin position="262"/>
        <end position="396"/>
    </location>
</feature>
<gene>
    <name evidence="3" type="ORF">NCTC10741_01572</name>
</gene>
<dbReference type="InterPro" id="IPR000836">
    <property type="entry name" value="PRTase_dom"/>
</dbReference>
<dbReference type="InterPro" id="IPR029057">
    <property type="entry name" value="PRTase-like"/>
</dbReference>
<protein>
    <submittedName>
        <fullName evidence="3">Protein of uncharacterized function (DUF3706)</fullName>
    </submittedName>
</protein>
<proteinExistence type="predicted"/>
<reference evidence="3 4" key="1">
    <citation type="submission" date="2018-12" db="EMBL/GenBank/DDBJ databases">
        <authorList>
            <consortium name="Pathogen Informatics"/>
        </authorList>
    </citation>
    <scope>NUCLEOTIDE SEQUENCE [LARGE SCALE GENOMIC DNA]</scope>
    <source>
        <strain evidence="3 4">NCTC10741</strain>
    </source>
</reference>
<evidence type="ECO:0000313" key="3">
    <source>
        <dbReference type="EMBL" id="VDR38452.1"/>
    </source>
</evidence>
<accession>A0A3P8LDW2</accession>